<dbReference type="Pfam" id="PF00134">
    <property type="entry name" value="Cyclin_N"/>
    <property type="match status" value="1"/>
</dbReference>
<dbReference type="EMBL" id="JAAARO010000005">
    <property type="protein sequence ID" value="KAF5747331.1"/>
    <property type="molecule type" value="Genomic_DNA"/>
</dbReference>
<evidence type="ECO:0000256" key="4">
    <source>
        <dbReference type="ARBA" id="ARBA00023127"/>
    </source>
</evidence>
<keyword evidence="5" id="KW-0131">Cell cycle</keyword>
<sequence>MPQDLHSLLCTESPNMFFDDLDGNACCDWIWGLCHSWQNQKDHLPSQEPVSDNSGSNSLMGFPLLSEERVKQMIETGEEYLPNNGYNSRLRTEELMLSVRSEAVDWILKASIHHGFGPLSVYLSVNYLDRFLSLCEFPGQDWIVQLLAVSCLSIAAKMDEVYVPHVVDLQELVGKPEFLFEAKSIKAMELMIMSRLKWRLHSSSTPYAYIDYFLNKTNNNYHFLSSASSKSIQLILSTIKDIQFLEFRPSEIAAAVAISVSMEMQSIDRDKIDRVVKCVELIEDLSLSSDQCGATTPNFI</sequence>
<evidence type="ECO:0000256" key="7">
    <source>
        <dbReference type="RuleBase" id="RU000383"/>
    </source>
</evidence>
<dbReference type="SUPFAM" id="SSF47954">
    <property type="entry name" value="Cyclin-like"/>
    <property type="match status" value="1"/>
</dbReference>
<dbReference type="GO" id="GO:0051301">
    <property type="term" value="P:cell division"/>
    <property type="evidence" value="ECO:0007669"/>
    <property type="project" value="UniProtKB-KW"/>
</dbReference>
<dbReference type="InterPro" id="IPR048258">
    <property type="entry name" value="Cyclins_cyclin-box"/>
</dbReference>
<dbReference type="InterPro" id="IPR036915">
    <property type="entry name" value="Cyclin-like_sf"/>
</dbReference>
<dbReference type="Pfam" id="PF02984">
    <property type="entry name" value="Cyclin_C"/>
    <property type="match status" value="1"/>
</dbReference>
<accession>A0A7J7DLW5</accession>
<dbReference type="PANTHER" id="PTHR10177">
    <property type="entry name" value="CYCLINS"/>
    <property type="match status" value="1"/>
</dbReference>
<evidence type="ECO:0000256" key="6">
    <source>
        <dbReference type="ARBA" id="ARBA00032263"/>
    </source>
</evidence>
<feature type="domain" description="Cyclin-like" evidence="8">
    <location>
        <begin position="105"/>
        <end position="194"/>
    </location>
</feature>
<dbReference type="InterPro" id="IPR039361">
    <property type="entry name" value="Cyclin"/>
</dbReference>
<dbReference type="InterPro" id="IPR013763">
    <property type="entry name" value="Cyclin-like_dom"/>
</dbReference>
<organism evidence="9 10">
    <name type="scientific">Tripterygium wilfordii</name>
    <name type="common">Thunder God vine</name>
    <dbReference type="NCBI Taxonomy" id="458696"/>
    <lineage>
        <taxon>Eukaryota</taxon>
        <taxon>Viridiplantae</taxon>
        <taxon>Streptophyta</taxon>
        <taxon>Embryophyta</taxon>
        <taxon>Tracheophyta</taxon>
        <taxon>Spermatophyta</taxon>
        <taxon>Magnoliopsida</taxon>
        <taxon>eudicotyledons</taxon>
        <taxon>Gunneridae</taxon>
        <taxon>Pentapetalae</taxon>
        <taxon>rosids</taxon>
        <taxon>fabids</taxon>
        <taxon>Celastrales</taxon>
        <taxon>Celastraceae</taxon>
        <taxon>Tripterygium</taxon>
    </lineage>
</organism>
<dbReference type="InterPro" id="IPR004367">
    <property type="entry name" value="Cyclin_C-dom"/>
</dbReference>
<dbReference type="FunFam" id="1.10.472.10:FF:000060">
    <property type="entry name" value="D6-type cyclin"/>
    <property type="match status" value="1"/>
</dbReference>
<dbReference type="SMART" id="SM00385">
    <property type="entry name" value="CYCLIN"/>
    <property type="match status" value="1"/>
</dbReference>
<evidence type="ECO:0000256" key="1">
    <source>
        <dbReference type="ARBA" id="ARBA00009065"/>
    </source>
</evidence>
<evidence type="ECO:0000313" key="10">
    <source>
        <dbReference type="Proteomes" id="UP000593562"/>
    </source>
</evidence>
<evidence type="ECO:0000256" key="3">
    <source>
        <dbReference type="ARBA" id="ARBA00022618"/>
    </source>
</evidence>
<reference evidence="9 10" key="1">
    <citation type="journal article" date="2020" name="Nat. Commun.">
        <title>Genome of Tripterygium wilfordii and identification of cytochrome P450 involved in triptolide biosynthesis.</title>
        <authorList>
            <person name="Tu L."/>
            <person name="Su P."/>
            <person name="Zhang Z."/>
            <person name="Gao L."/>
            <person name="Wang J."/>
            <person name="Hu T."/>
            <person name="Zhou J."/>
            <person name="Zhang Y."/>
            <person name="Zhao Y."/>
            <person name="Liu Y."/>
            <person name="Song Y."/>
            <person name="Tong Y."/>
            <person name="Lu Y."/>
            <person name="Yang J."/>
            <person name="Xu C."/>
            <person name="Jia M."/>
            <person name="Peters R.J."/>
            <person name="Huang L."/>
            <person name="Gao W."/>
        </authorList>
    </citation>
    <scope>NUCLEOTIDE SEQUENCE [LARGE SCALE GENOMIC DNA]</scope>
    <source>
        <strain evidence="10">cv. XIE 37</strain>
        <tissue evidence="9">Leaf</tissue>
    </source>
</reference>
<dbReference type="InParanoid" id="A0A7J7DLW5"/>
<comment type="subunit">
    <text evidence="2">Interacts with the CDC2 protein kinase to form a serine/threonine kinase holoenzyme complex also known as maturation promoting factor (MPF). The cyclin subunit imparts substrate specificity to the complex.</text>
</comment>
<dbReference type="Gene3D" id="1.10.472.10">
    <property type="entry name" value="Cyclin-like"/>
    <property type="match status" value="2"/>
</dbReference>
<dbReference type="FunFam" id="1.10.472.10:FF:000040">
    <property type="entry name" value="D6-type cyclin"/>
    <property type="match status" value="1"/>
</dbReference>
<evidence type="ECO:0000259" key="8">
    <source>
        <dbReference type="SMART" id="SM00385"/>
    </source>
</evidence>
<keyword evidence="3" id="KW-0132">Cell division</keyword>
<protein>
    <recommendedName>
        <fullName evidence="6">B-like cyclin</fullName>
    </recommendedName>
</protein>
<dbReference type="InterPro" id="IPR006671">
    <property type="entry name" value="Cyclin_N"/>
</dbReference>
<evidence type="ECO:0000256" key="5">
    <source>
        <dbReference type="ARBA" id="ARBA00023306"/>
    </source>
</evidence>
<proteinExistence type="inferred from homology"/>
<keyword evidence="10" id="KW-1185">Reference proteome</keyword>
<dbReference type="CDD" id="cd20543">
    <property type="entry name" value="CYCLIN_AtCycD-like_rpt1"/>
    <property type="match status" value="1"/>
</dbReference>
<name>A0A7J7DLW5_TRIWF</name>
<comment type="similarity">
    <text evidence="1">Belongs to the cyclin family. Cyclin D subfamily.</text>
</comment>
<keyword evidence="4 7" id="KW-0195">Cyclin</keyword>
<evidence type="ECO:0000313" key="9">
    <source>
        <dbReference type="EMBL" id="KAF5747331.1"/>
    </source>
</evidence>
<gene>
    <name evidence="9" type="ORF">HS088_TW05G00052</name>
</gene>
<dbReference type="CDD" id="cd20544">
    <property type="entry name" value="CYCLIN_AtCycD-like_rpt2"/>
    <property type="match status" value="1"/>
</dbReference>
<evidence type="ECO:0000256" key="2">
    <source>
        <dbReference type="ARBA" id="ARBA00011177"/>
    </source>
</evidence>
<dbReference type="PROSITE" id="PS00292">
    <property type="entry name" value="CYCLINS"/>
    <property type="match status" value="1"/>
</dbReference>
<dbReference type="AlphaFoldDB" id="A0A7J7DLW5"/>
<comment type="caution">
    <text evidence="9">The sequence shown here is derived from an EMBL/GenBank/DDBJ whole genome shotgun (WGS) entry which is preliminary data.</text>
</comment>
<dbReference type="Proteomes" id="UP000593562">
    <property type="component" value="Unassembled WGS sequence"/>
</dbReference>